<proteinExistence type="predicted"/>
<gene>
    <name evidence="1" type="ORF">RRG08_030649</name>
</gene>
<reference evidence="1" key="1">
    <citation type="journal article" date="2023" name="G3 (Bethesda)">
        <title>A reference genome for the long-term kleptoplast-retaining sea slug Elysia crispata morphotype clarki.</title>
        <authorList>
            <person name="Eastman K.E."/>
            <person name="Pendleton A.L."/>
            <person name="Shaikh M.A."/>
            <person name="Suttiyut T."/>
            <person name="Ogas R."/>
            <person name="Tomko P."/>
            <person name="Gavelis G."/>
            <person name="Widhalm J.R."/>
            <person name="Wisecaver J.H."/>
        </authorList>
    </citation>
    <scope>NUCLEOTIDE SEQUENCE</scope>
    <source>
        <strain evidence="1">ECLA1</strain>
    </source>
</reference>
<sequence>MSMYCVQFDHYDSMVIHYEREEGSAEIPRIPETPEDESQVYFWATRQSTEFNKTYRPFYFLATYAPLKRNQQSEGGEQWIDRGVIKGENILKE</sequence>
<protein>
    <submittedName>
        <fullName evidence="1">Uncharacterized protein</fullName>
    </submittedName>
</protein>
<keyword evidence="2" id="KW-1185">Reference proteome</keyword>
<dbReference type="Proteomes" id="UP001283361">
    <property type="component" value="Unassembled WGS sequence"/>
</dbReference>
<dbReference type="AlphaFoldDB" id="A0AAE0YQP0"/>
<organism evidence="1 2">
    <name type="scientific">Elysia crispata</name>
    <name type="common">lettuce slug</name>
    <dbReference type="NCBI Taxonomy" id="231223"/>
    <lineage>
        <taxon>Eukaryota</taxon>
        <taxon>Metazoa</taxon>
        <taxon>Spiralia</taxon>
        <taxon>Lophotrochozoa</taxon>
        <taxon>Mollusca</taxon>
        <taxon>Gastropoda</taxon>
        <taxon>Heterobranchia</taxon>
        <taxon>Euthyneura</taxon>
        <taxon>Panpulmonata</taxon>
        <taxon>Sacoglossa</taxon>
        <taxon>Placobranchoidea</taxon>
        <taxon>Plakobranchidae</taxon>
        <taxon>Elysia</taxon>
    </lineage>
</organism>
<comment type="caution">
    <text evidence="1">The sequence shown here is derived from an EMBL/GenBank/DDBJ whole genome shotgun (WGS) entry which is preliminary data.</text>
</comment>
<dbReference type="EMBL" id="JAWDGP010005684">
    <property type="protein sequence ID" value="KAK3754234.1"/>
    <property type="molecule type" value="Genomic_DNA"/>
</dbReference>
<evidence type="ECO:0000313" key="2">
    <source>
        <dbReference type="Proteomes" id="UP001283361"/>
    </source>
</evidence>
<evidence type="ECO:0000313" key="1">
    <source>
        <dbReference type="EMBL" id="KAK3754234.1"/>
    </source>
</evidence>
<name>A0AAE0YQP0_9GAST</name>
<accession>A0AAE0YQP0</accession>